<sequence>MNTLWFWMNRNVLDLISFLSIATNLTRLQSLDPKWLAIRKDRITKSVAGVIMKRKFGAFPYQL</sequence>
<protein>
    <submittedName>
        <fullName evidence="1">Uncharacterized protein</fullName>
    </submittedName>
</protein>
<proteinExistence type="predicted"/>
<reference evidence="1 2" key="1">
    <citation type="submission" date="2022-12" db="EMBL/GenBank/DDBJ databases">
        <title>Chromosome-level genome of Tegillarca granosa.</title>
        <authorList>
            <person name="Kim J."/>
        </authorList>
    </citation>
    <scope>NUCLEOTIDE SEQUENCE [LARGE SCALE GENOMIC DNA]</scope>
    <source>
        <strain evidence="1">Teg-2019</strain>
        <tissue evidence="1">Adductor muscle</tissue>
    </source>
</reference>
<accession>A0ABQ9FGR1</accession>
<keyword evidence="2" id="KW-1185">Reference proteome</keyword>
<name>A0ABQ9FGR1_TEGGR</name>
<comment type="caution">
    <text evidence="1">The sequence shown here is derived from an EMBL/GenBank/DDBJ whole genome shotgun (WGS) entry which is preliminary data.</text>
</comment>
<dbReference type="Proteomes" id="UP001217089">
    <property type="component" value="Unassembled WGS sequence"/>
</dbReference>
<evidence type="ECO:0000313" key="2">
    <source>
        <dbReference type="Proteomes" id="UP001217089"/>
    </source>
</evidence>
<evidence type="ECO:0000313" key="1">
    <source>
        <dbReference type="EMBL" id="KAJ8316523.1"/>
    </source>
</evidence>
<organism evidence="1 2">
    <name type="scientific">Tegillarca granosa</name>
    <name type="common">Malaysian cockle</name>
    <name type="synonym">Anadara granosa</name>
    <dbReference type="NCBI Taxonomy" id="220873"/>
    <lineage>
        <taxon>Eukaryota</taxon>
        <taxon>Metazoa</taxon>
        <taxon>Spiralia</taxon>
        <taxon>Lophotrochozoa</taxon>
        <taxon>Mollusca</taxon>
        <taxon>Bivalvia</taxon>
        <taxon>Autobranchia</taxon>
        <taxon>Pteriomorphia</taxon>
        <taxon>Arcoida</taxon>
        <taxon>Arcoidea</taxon>
        <taxon>Arcidae</taxon>
        <taxon>Tegillarca</taxon>
    </lineage>
</organism>
<dbReference type="EMBL" id="JARBDR010000327">
    <property type="protein sequence ID" value="KAJ8316523.1"/>
    <property type="molecule type" value="Genomic_DNA"/>
</dbReference>
<gene>
    <name evidence="1" type="ORF">KUTeg_005930</name>
</gene>